<organism evidence="1 2">
    <name type="scientific">Leptotrombidium deliense</name>
    <dbReference type="NCBI Taxonomy" id="299467"/>
    <lineage>
        <taxon>Eukaryota</taxon>
        <taxon>Metazoa</taxon>
        <taxon>Ecdysozoa</taxon>
        <taxon>Arthropoda</taxon>
        <taxon>Chelicerata</taxon>
        <taxon>Arachnida</taxon>
        <taxon>Acari</taxon>
        <taxon>Acariformes</taxon>
        <taxon>Trombidiformes</taxon>
        <taxon>Prostigmata</taxon>
        <taxon>Anystina</taxon>
        <taxon>Parasitengona</taxon>
        <taxon>Trombiculoidea</taxon>
        <taxon>Trombiculidae</taxon>
        <taxon>Leptotrombidium</taxon>
    </lineage>
</organism>
<evidence type="ECO:0000313" key="2">
    <source>
        <dbReference type="Proteomes" id="UP000288716"/>
    </source>
</evidence>
<gene>
    <name evidence="1" type="ORF">B4U80_06433</name>
</gene>
<comment type="caution">
    <text evidence="1">The sequence shown here is derived from an EMBL/GenBank/DDBJ whole genome shotgun (WGS) entry which is preliminary data.</text>
</comment>
<protein>
    <submittedName>
        <fullName evidence="1">Uncharacterized protein</fullName>
    </submittedName>
</protein>
<dbReference type="EMBL" id="NCKV01001041">
    <property type="protein sequence ID" value="RWS29165.1"/>
    <property type="molecule type" value="Genomic_DNA"/>
</dbReference>
<accession>A0A443SNU2</accession>
<reference evidence="1 2" key="1">
    <citation type="journal article" date="2018" name="Gigascience">
        <title>Genomes of trombidid mites reveal novel predicted allergens and laterally-transferred genes associated with secondary metabolism.</title>
        <authorList>
            <person name="Dong X."/>
            <person name="Chaisiri K."/>
            <person name="Xia D."/>
            <person name="Armstrong S.D."/>
            <person name="Fang Y."/>
            <person name="Donnelly M.J."/>
            <person name="Kadowaki T."/>
            <person name="McGarry J.W."/>
            <person name="Darby A.C."/>
            <person name="Makepeace B.L."/>
        </authorList>
    </citation>
    <scope>NUCLEOTIDE SEQUENCE [LARGE SCALE GENOMIC DNA]</scope>
    <source>
        <strain evidence="1">UoL-UT</strain>
    </source>
</reference>
<sequence length="25" mass="2873">MSYNLEFRPPPPAHMGIHYDTKTGI</sequence>
<dbReference type="Proteomes" id="UP000288716">
    <property type="component" value="Unassembled WGS sequence"/>
</dbReference>
<dbReference type="AlphaFoldDB" id="A0A443SNU2"/>
<proteinExistence type="predicted"/>
<keyword evidence="2" id="KW-1185">Reference proteome</keyword>
<name>A0A443SNU2_9ACAR</name>
<dbReference type="VEuPathDB" id="VectorBase:LDEU002875"/>
<evidence type="ECO:0000313" key="1">
    <source>
        <dbReference type="EMBL" id="RWS29165.1"/>
    </source>
</evidence>